<name>A0A3S3Q568_9MAGN</name>
<evidence type="ECO:0000256" key="4">
    <source>
        <dbReference type="ARBA" id="ARBA00023015"/>
    </source>
</evidence>
<dbReference type="SUPFAM" id="SSF46689">
    <property type="entry name" value="Homeodomain-like"/>
    <property type="match status" value="1"/>
</dbReference>
<accession>A0A3S3Q568</accession>
<proteinExistence type="predicted"/>
<evidence type="ECO:0000313" key="10">
    <source>
        <dbReference type="Proteomes" id="UP000283530"/>
    </source>
</evidence>
<evidence type="ECO:0000256" key="7">
    <source>
        <dbReference type="SAM" id="MobiDB-lite"/>
    </source>
</evidence>
<dbReference type="FunFam" id="1.10.10.60:FF:000002">
    <property type="entry name" value="Myb family transcription factor"/>
    <property type="match status" value="1"/>
</dbReference>
<dbReference type="Gene3D" id="1.10.10.60">
    <property type="entry name" value="Homeodomain-like"/>
    <property type="match status" value="1"/>
</dbReference>
<feature type="domain" description="Myb-like" evidence="8">
    <location>
        <begin position="200"/>
        <end position="251"/>
    </location>
</feature>
<comment type="subcellular location">
    <subcellularLocation>
        <location evidence="1">Nucleus</location>
    </subcellularLocation>
</comment>
<dbReference type="PANTHER" id="PTHR31496:SF3">
    <property type="entry name" value="TRANSCRIPTION REPRESSOR KAN1"/>
    <property type="match status" value="1"/>
</dbReference>
<reference evidence="9 10" key="1">
    <citation type="journal article" date="2019" name="Nat. Plants">
        <title>Stout camphor tree genome fills gaps in understanding of flowering plant genome evolution.</title>
        <authorList>
            <person name="Chaw S.M."/>
            <person name="Liu Y.C."/>
            <person name="Wu Y.W."/>
            <person name="Wang H.Y."/>
            <person name="Lin C.I."/>
            <person name="Wu C.S."/>
            <person name="Ke H.M."/>
            <person name="Chang L.Y."/>
            <person name="Hsu C.Y."/>
            <person name="Yang H.T."/>
            <person name="Sudianto E."/>
            <person name="Hsu M.H."/>
            <person name="Wu K.P."/>
            <person name="Wang L.N."/>
            <person name="Leebens-Mack J.H."/>
            <person name="Tsai I.J."/>
        </authorList>
    </citation>
    <scope>NUCLEOTIDE SEQUENCE [LARGE SCALE GENOMIC DNA]</scope>
    <source>
        <strain evidence="10">cv. Chaw 1501</strain>
        <tissue evidence="9">Young leaves</tissue>
    </source>
</reference>
<dbReference type="Proteomes" id="UP000283530">
    <property type="component" value="Unassembled WGS sequence"/>
</dbReference>
<dbReference type="InterPro" id="IPR001005">
    <property type="entry name" value="SANT/Myb"/>
</dbReference>
<dbReference type="GO" id="GO:0000976">
    <property type="term" value="F:transcription cis-regulatory region binding"/>
    <property type="evidence" value="ECO:0007669"/>
    <property type="project" value="InterPro"/>
</dbReference>
<dbReference type="AlphaFoldDB" id="A0A3S3Q568"/>
<dbReference type="GO" id="GO:0010158">
    <property type="term" value="P:abaxial cell fate specification"/>
    <property type="evidence" value="ECO:0007669"/>
    <property type="project" value="InterPro"/>
</dbReference>
<dbReference type="InterPro" id="IPR009057">
    <property type="entry name" value="Homeodomain-like_sf"/>
</dbReference>
<dbReference type="InterPro" id="IPR044847">
    <property type="entry name" value="KAN_fam"/>
</dbReference>
<dbReference type="EMBL" id="QPKB01000003">
    <property type="protein sequence ID" value="RWR79555.1"/>
    <property type="molecule type" value="Genomic_DNA"/>
</dbReference>
<dbReference type="Pfam" id="PF00249">
    <property type="entry name" value="Myb_DNA-binding"/>
    <property type="match status" value="1"/>
</dbReference>
<evidence type="ECO:0000256" key="1">
    <source>
        <dbReference type="ARBA" id="ARBA00004123"/>
    </source>
</evidence>
<evidence type="ECO:0000313" key="9">
    <source>
        <dbReference type="EMBL" id="RWR79555.1"/>
    </source>
</evidence>
<keyword evidence="10" id="KW-1185">Reference proteome</keyword>
<dbReference type="GO" id="GO:0006355">
    <property type="term" value="P:regulation of DNA-templated transcription"/>
    <property type="evidence" value="ECO:0007669"/>
    <property type="project" value="InterPro"/>
</dbReference>
<gene>
    <name evidence="9" type="ORF">CKAN_00813200</name>
</gene>
<evidence type="ECO:0000256" key="3">
    <source>
        <dbReference type="ARBA" id="ARBA00022782"/>
    </source>
</evidence>
<keyword evidence="3" id="KW-0221">Differentiation</keyword>
<keyword evidence="5" id="KW-0804">Transcription</keyword>
<evidence type="ECO:0000256" key="6">
    <source>
        <dbReference type="ARBA" id="ARBA00023242"/>
    </source>
</evidence>
<feature type="compositionally biased region" description="Low complexity" evidence="7">
    <location>
        <begin position="263"/>
        <end position="274"/>
    </location>
</feature>
<dbReference type="InterPro" id="IPR006447">
    <property type="entry name" value="Myb_dom_plants"/>
</dbReference>
<evidence type="ECO:0000259" key="8">
    <source>
        <dbReference type="Pfam" id="PF00249"/>
    </source>
</evidence>
<evidence type="ECO:0000256" key="2">
    <source>
        <dbReference type="ARBA" id="ARBA00022473"/>
    </source>
</evidence>
<dbReference type="OrthoDB" id="551907at2759"/>
<evidence type="ECO:0000256" key="5">
    <source>
        <dbReference type="ARBA" id="ARBA00023163"/>
    </source>
</evidence>
<sequence length="388" mass="43302">MPLQHVFMDPTPDLTLRICPPNSAPSSMCDCNNEQENGLDLFKSNSEGSVRPDSHAYSELSLINPAMEGESPCRRSYVRQNPDQEVPQYQYLQHQNSNMGSWSPSLCSSLLPSSSCSCSSLTPPSMERGRESSVPSNSPCSKVYEIAGGMRFNGCSGDLLKPLNWYPHFGIGAPEACSQAMIRSRFMTKFPTKRSMRAPRMRWTTSLHARFVRAVDFLGGHERATPKSVLELMDVKDLTLAHVKSHLQMYRTIKNTDRPSPPSEEGQSFGSSEENFTPTADFSSNINFQRLMEKRGLDGSLQQDIDHPFSTSLSSNSSSVGAWMQTNRSDINEIRAACISLGQRSGHPFEESDSTQWISSRVSHLELKNPSLEFALGGSYWHGKEQDW</sequence>
<dbReference type="PANTHER" id="PTHR31496">
    <property type="entry name" value="TRANSCRIPTION FACTOR KAN2-RELATED"/>
    <property type="match status" value="1"/>
</dbReference>
<dbReference type="NCBIfam" id="TIGR01557">
    <property type="entry name" value="myb_SHAQKYF"/>
    <property type="match status" value="1"/>
</dbReference>
<keyword evidence="2" id="KW-0217">Developmental protein</keyword>
<comment type="caution">
    <text evidence="9">The sequence shown here is derived from an EMBL/GenBank/DDBJ whole genome shotgun (WGS) entry which is preliminary data.</text>
</comment>
<keyword evidence="6" id="KW-0539">Nucleus</keyword>
<organism evidence="9 10">
    <name type="scientific">Cinnamomum micranthum f. kanehirae</name>
    <dbReference type="NCBI Taxonomy" id="337451"/>
    <lineage>
        <taxon>Eukaryota</taxon>
        <taxon>Viridiplantae</taxon>
        <taxon>Streptophyta</taxon>
        <taxon>Embryophyta</taxon>
        <taxon>Tracheophyta</taxon>
        <taxon>Spermatophyta</taxon>
        <taxon>Magnoliopsida</taxon>
        <taxon>Magnoliidae</taxon>
        <taxon>Laurales</taxon>
        <taxon>Lauraceae</taxon>
        <taxon>Cinnamomum</taxon>
    </lineage>
</organism>
<keyword evidence="4" id="KW-0805">Transcription regulation</keyword>
<dbReference type="GO" id="GO:0005634">
    <property type="term" value="C:nucleus"/>
    <property type="evidence" value="ECO:0007669"/>
    <property type="project" value="UniProtKB-SubCell"/>
</dbReference>
<feature type="region of interest" description="Disordered" evidence="7">
    <location>
        <begin position="252"/>
        <end position="280"/>
    </location>
</feature>
<protein>
    <submittedName>
        <fullName evidence="9">Transcription repressor KAN1</fullName>
    </submittedName>
</protein>